<dbReference type="SUPFAM" id="SSF103506">
    <property type="entry name" value="Mitochondrial carrier"/>
    <property type="match status" value="1"/>
</dbReference>
<dbReference type="Proteomes" id="UP000054560">
    <property type="component" value="Unassembled WGS sequence"/>
</dbReference>
<dbReference type="InterPro" id="IPR051028">
    <property type="entry name" value="Mito_Solute_Carrier"/>
</dbReference>
<evidence type="ECO:0000256" key="6">
    <source>
        <dbReference type="ARBA" id="ARBA00022792"/>
    </source>
</evidence>
<dbReference type="OrthoDB" id="2161at2759"/>
<dbReference type="Gene3D" id="1.50.40.10">
    <property type="entry name" value="Mitochondrial carrier domain"/>
    <property type="match status" value="1"/>
</dbReference>
<dbReference type="eggNOG" id="KOG0751">
    <property type="taxonomic scope" value="Eukaryota"/>
</dbReference>
<keyword evidence="5" id="KW-0677">Repeat</keyword>
<sequence>MATSNQIESAVVAQLAPHIPMTQKLAVGALAGVVGTCFIFPVDVVKTRLQAQKPDVKTGKLPYTGIVHAFKTIVGKEGFRSLYKGLTSNLIGVMPEKAIKLSVNDGVRELLTDPVTGKISISNQIIAGASAGFFQVSATNPMEIVKLRMQLQNMKPVEQRLGTIQVVKNLGVKGLYKGILVTWMRDVPYSIVFFPLYATLRDKFADERGVAGIPQIIMAGNIAGAVAAFACTPADTIKTRFQSEGSSYKSIGDCFKQTVKNEGVKALFKGSVPRMLVTGPLFGVALLAFEMQKRYITGQPLF</sequence>
<evidence type="ECO:0000256" key="7">
    <source>
        <dbReference type="ARBA" id="ARBA00022837"/>
    </source>
</evidence>
<dbReference type="GeneID" id="25902140"/>
<evidence type="ECO:0000313" key="14">
    <source>
        <dbReference type="Proteomes" id="UP000054560"/>
    </source>
</evidence>
<evidence type="ECO:0000256" key="3">
    <source>
        <dbReference type="ARBA" id="ARBA00022448"/>
    </source>
</evidence>
<evidence type="ECO:0000256" key="9">
    <source>
        <dbReference type="ARBA" id="ARBA00023128"/>
    </source>
</evidence>
<dbReference type="PRINTS" id="PR00926">
    <property type="entry name" value="MITOCARRIER"/>
</dbReference>
<dbReference type="PANTHER" id="PTHR45678">
    <property type="entry name" value="MITOCHONDRIAL 2-OXODICARBOXYLATE CARRIER 1-RELATED"/>
    <property type="match status" value="1"/>
</dbReference>
<gene>
    <name evidence="13" type="ORF">SARC_01636</name>
</gene>
<dbReference type="InterPro" id="IPR002067">
    <property type="entry name" value="MCP"/>
</dbReference>
<evidence type="ECO:0000256" key="12">
    <source>
        <dbReference type="RuleBase" id="RU000488"/>
    </source>
</evidence>
<keyword evidence="7" id="KW-0106">Calcium</keyword>
<evidence type="ECO:0000256" key="11">
    <source>
        <dbReference type="PROSITE-ProRule" id="PRU00282"/>
    </source>
</evidence>
<organism evidence="13 14">
    <name type="scientific">Sphaeroforma arctica JP610</name>
    <dbReference type="NCBI Taxonomy" id="667725"/>
    <lineage>
        <taxon>Eukaryota</taxon>
        <taxon>Ichthyosporea</taxon>
        <taxon>Ichthyophonida</taxon>
        <taxon>Sphaeroforma</taxon>
    </lineage>
</organism>
<keyword evidence="10 11" id="KW-0472">Membrane</keyword>
<protein>
    <submittedName>
        <fullName evidence="13">Uncharacterized protein</fullName>
    </submittedName>
</protein>
<evidence type="ECO:0000256" key="8">
    <source>
        <dbReference type="ARBA" id="ARBA00022989"/>
    </source>
</evidence>
<evidence type="ECO:0000256" key="2">
    <source>
        <dbReference type="ARBA" id="ARBA00006375"/>
    </source>
</evidence>
<keyword evidence="8" id="KW-1133">Transmembrane helix</keyword>
<evidence type="ECO:0000256" key="5">
    <source>
        <dbReference type="ARBA" id="ARBA00022737"/>
    </source>
</evidence>
<feature type="repeat" description="Solcar" evidence="11">
    <location>
        <begin position="19"/>
        <end position="110"/>
    </location>
</feature>
<feature type="repeat" description="Solcar" evidence="11">
    <location>
        <begin position="119"/>
        <end position="203"/>
    </location>
</feature>
<keyword evidence="9" id="KW-0496">Mitochondrion</keyword>
<comment type="subcellular location">
    <subcellularLocation>
        <location evidence="1">Mitochondrion inner membrane</location>
        <topology evidence="1">Multi-pass membrane protein</topology>
    </subcellularLocation>
</comment>
<keyword evidence="6" id="KW-0999">Mitochondrion inner membrane</keyword>
<proteinExistence type="inferred from homology"/>
<dbReference type="InterPro" id="IPR023395">
    <property type="entry name" value="MCP_dom_sf"/>
</dbReference>
<comment type="similarity">
    <text evidence="2 12">Belongs to the mitochondrial carrier (TC 2.A.29) family.</text>
</comment>
<dbReference type="GO" id="GO:0022857">
    <property type="term" value="F:transmembrane transporter activity"/>
    <property type="evidence" value="ECO:0007669"/>
    <property type="project" value="TreeGrafter"/>
</dbReference>
<dbReference type="RefSeq" id="XP_014160101.1">
    <property type="nucleotide sequence ID" value="XM_014304626.1"/>
</dbReference>
<dbReference type="EMBL" id="KQ241663">
    <property type="protein sequence ID" value="KNC86199.1"/>
    <property type="molecule type" value="Genomic_DNA"/>
</dbReference>
<dbReference type="AlphaFoldDB" id="A0A0L0GBC0"/>
<dbReference type="STRING" id="667725.A0A0L0GBC0"/>
<dbReference type="Pfam" id="PF00153">
    <property type="entry name" value="Mito_carr"/>
    <property type="match status" value="3"/>
</dbReference>
<dbReference type="PANTHER" id="PTHR45678:SF9">
    <property type="entry name" value="CALCIUM-BINDING MITOCHONDRIAL CARRIER PROTEIN ARALAR1"/>
    <property type="match status" value="1"/>
</dbReference>
<name>A0A0L0GBC0_9EUKA</name>
<keyword evidence="4 11" id="KW-0812">Transmembrane</keyword>
<keyword evidence="14" id="KW-1185">Reference proteome</keyword>
<evidence type="ECO:0000256" key="4">
    <source>
        <dbReference type="ARBA" id="ARBA00022692"/>
    </source>
</evidence>
<evidence type="ECO:0000313" key="13">
    <source>
        <dbReference type="EMBL" id="KNC86199.1"/>
    </source>
</evidence>
<dbReference type="GO" id="GO:0005743">
    <property type="term" value="C:mitochondrial inner membrane"/>
    <property type="evidence" value="ECO:0007669"/>
    <property type="project" value="UniProtKB-SubCell"/>
</dbReference>
<dbReference type="InterPro" id="IPR018108">
    <property type="entry name" value="MCP_transmembrane"/>
</dbReference>
<feature type="repeat" description="Solcar" evidence="11">
    <location>
        <begin position="211"/>
        <end position="295"/>
    </location>
</feature>
<accession>A0A0L0GBC0</accession>
<evidence type="ECO:0000256" key="10">
    <source>
        <dbReference type="ARBA" id="ARBA00023136"/>
    </source>
</evidence>
<reference evidence="13 14" key="1">
    <citation type="submission" date="2011-02" db="EMBL/GenBank/DDBJ databases">
        <title>The Genome Sequence of Sphaeroforma arctica JP610.</title>
        <authorList>
            <consortium name="The Broad Institute Genome Sequencing Platform"/>
            <person name="Russ C."/>
            <person name="Cuomo C."/>
            <person name="Young S.K."/>
            <person name="Zeng Q."/>
            <person name="Gargeya S."/>
            <person name="Alvarado L."/>
            <person name="Berlin A."/>
            <person name="Chapman S.B."/>
            <person name="Chen Z."/>
            <person name="Freedman E."/>
            <person name="Gellesch M."/>
            <person name="Goldberg J."/>
            <person name="Griggs A."/>
            <person name="Gujja S."/>
            <person name="Heilman E."/>
            <person name="Heiman D."/>
            <person name="Howarth C."/>
            <person name="Mehta T."/>
            <person name="Neiman D."/>
            <person name="Pearson M."/>
            <person name="Roberts A."/>
            <person name="Saif S."/>
            <person name="Shea T."/>
            <person name="Shenoy N."/>
            <person name="Sisk P."/>
            <person name="Stolte C."/>
            <person name="Sykes S."/>
            <person name="White J."/>
            <person name="Yandava C."/>
            <person name="Burger G."/>
            <person name="Gray M.W."/>
            <person name="Holland P.W.H."/>
            <person name="King N."/>
            <person name="Lang F.B.F."/>
            <person name="Roger A.J."/>
            <person name="Ruiz-Trillo I."/>
            <person name="Haas B."/>
            <person name="Nusbaum C."/>
            <person name="Birren B."/>
        </authorList>
    </citation>
    <scope>NUCLEOTIDE SEQUENCE [LARGE SCALE GENOMIC DNA]</scope>
    <source>
        <strain evidence="13 14">JP610</strain>
    </source>
</reference>
<dbReference type="PROSITE" id="PS50920">
    <property type="entry name" value="SOLCAR"/>
    <property type="match status" value="3"/>
</dbReference>
<evidence type="ECO:0000256" key="1">
    <source>
        <dbReference type="ARBA" id="ARBA00004448"/>
    </source>
</evidence>
<keyword evidence="3 12" id="KW-0813">Transport</keyword>